<comment type="similarity">
    <text evidence="2">Belongs to the lipase maturation factor family.</text>
</comment>
<feature type="region of interest" description="Disordered" evidence="7">
    <location>
        <begin position="256"/>
        <end position="288"/>
    </location>
</feature>
<name>F0VNY7_NEOCL</name>
<feature type="transmembrane region" description="Helical" evidence="8">
    <location>
        <begin position="773"/>
        <end position="791"/>
    </location>
</feature>
<feature type="transmembrane region" description="Helical" evidence="8">
    <location>
        <begin position="576"/>
        <end position="605"/>
    </location>
</feature>
<evidence type="ECO:0000259" key="9">
    <source>
        <dbReference type="Pfam" id="PF06762"/>
    </source>
</evidence>
<evidence type="ECO:0000313" key="11">
    <source>
        <dbReference type="EMBL" id="CBZ55433.1"/>
    </source>
</evidence>
<evidence type="ECO:0000313" key="13">
    <source>
        <dbReference type="Proteomes" id="UP000007494"/>
    </source>
</evidence>
<dbReference type="RefSeq" id="XP_003885461.1">
    <property type="nucleotide sequence ID" value="XM_003885412.1"/>
</dbReference>
<feature type="compositionally biased region" description="Low complexity" evidence="7">
    <location>
        <begin position="19"/>
        <end position="28"/>
    </location>
</feature>
<feature type="transmembrane region" description="Helical" evidence="8">
    <location>
        <begin position="143"/>
        <end position="165"/>
    </location>
</feature>
<organism evidence="11 13">
    <name type="scientific">Neospora caninum (strain Liverpool)</name>
    <dbReference type="NCBI Taxonomy" id="572307"/>
    <lineage>
        <taxon>Eukaryota</taxon>
        <taxon>Sar</taxon>
        <taxon>Alveolata</taxon>
        <taxon>Apicomplexa</taxon>
        <taxon>Conoidasida</taxon>
        <taxon>Coccidia</taxon>
        <taxon>Eucoccidiorida</taxon>
        <taxon>Eimeriorina</taxon>
        <taxon>Sarcocystidae</taxon>
        <taxon>Neospora</taxon>
    </lineage>
</organism>
<feature type="compositionally biased region" description="Polar residues" evidence="7">
    <location>
        <begin position="262"/>
        <end position="284"/>
    </location>
</feature>
<dbReference type="Pfam" id="PF25179">
    <property type="entry name" value="LMF1_C"/>
    <property type="match status" value="1"/>
</dbReference>
<dbReference type="PANTHER" id="PTHR14463:SF10">
    <property type="entry name" value="LIPASE MATURATION FACTOR 1"/>
    <property type="match status" value="1"/>
</dbReference>
<dbReference type="eggNOG" id="ENOG502QT4H">
    <property type="taxonomic scope" value="Eukaryota"/>
</dbReference>
<feature type="transmembrane region" description="Helical" evidence="8">
    <location>
        <begin position="625"/>
        <end position="645"/>
    </location>
</feature>
<dbReference type="GO" id="GO:0051604">
    <property type="term" value="P:protein maturation"/>
    <property type="evidence" value="ECO:0007669"/>
    <property type="project" value="InterPro"/>
</dbReference>
<evidence type="ECO:0000256" key="4">
    <source>
        <dbReference type="ARBA" id="ARBA00022824"/>
    </source>
</evidence>
<feature type="domain" description="Lipase maturation factor 1/2 N-terminal" evidence="9">
    <location>
        <begin position="323"/>
        <end position="454"/>
    </location>
</feature>
<reference evidence="11" key="1">
    <citation type="submission" date="2011-02" db="EMBL/GenBank/DDBJ databases">
        <authorList>
            <person name="Aslett M."/>
        </authorList>
    </citation>
    <scope>NUCLEOTIDE SEQUENCE</scope>
    <source>
        <strain evidence="11">Liverpool</strain>
    </source>
</reference>
<keyword evidence="6 8" id="KW-0472">Membrane</keyword>
<gene>
    <name evidence="12" type="ORF">BN1204_058560</name>
    <name evidence="11" type="ORF">NCLIV_058560</name>
</gene>
<feature type="region of interest" description="Disordered" evidence="7">
    <location>
        <begin position="489"/>
        <end position="552"/>
    </location>
</feature>
<reference evidence="12" key="4">
    <citation type="journal article" date="2015" name="PLoS ONE">
        <title>Comprehensive Evaluation of Toxoplasma gondii VEG and Neospora caninum LIV Genomes with Tachyzoite Stage Transcriptome and Proteome Defines Novel Transcript Features.</title>
        <authorList>
            <person name="Ramaprasad A."/>
            <person name="Mourier T."/>
            <person name="Naeem R."/>
            <person name="Malas T.B."/>
            <person name="Moussa E."/>
            <person name="Panigrahi A."/>
            <person name="Vermont S.J."/>
            <person name="Otto T.D."/>
            <person name="Wastling J."/>
            <person name="Pain A."/>
        </authorList>
    </citation>
    <scope>NUCLEOTIDE SEQUENCE</scope>
    <source>
        <strain evidence="12">Liverpool</strain>
    </source>
</reference>
<evidence type="ECO:0000313" key="12">
    <source>
        <dbReference type="EMBL" id="CEL70169.1"/>
    </source>
</evidence>
<accession>F0VNY7</accession>
<dbReference type="GO" id="GO:0005789">
    <property type="term" value="C:endoplasmic reticulum membrane"/>
    <property type="evidence" value="ECO:0007669"/>
    <property type="project" value="UniProtKB-SubCell"/>
</dbReference>
<dbReference type="InterPro" id="IPR009613">
    <property type="entry name" value="LMF"/>
</dbReference>
<evidence type="ECO:0000256" key="5">
    <source>
        <dbReference type="ARBA" id="ARBA00022989"/>
    </source>
</evidence>
<keyword evidence="3 8" id="KW-0812">Transmembrane</keyword>
<feature type="domain" description="Lipase maturation factor 1/2 C-terminal" evidence="10">
    <location>
        <begin position="841"/>
        <end position="989"/>
    </location>
</feature>
<dbReference type="InterPro" id="IPR057434">
    <property type="entry name" value="LMF1/2_N"/>
</dbReference>
<evidence type="ECO:0000256" key="1">
    <source>
        <dbReference type="ARBA" id="ARBA00004477"/>
    </source>
</evidence>
<feature type="region of interest" description="Disordered" evidence="7">
    <location>
        <begin position="702"/>
        <end position="728"/>
    </location>
</feature>
<feature type="transmembrane region" description="Helical" evidence="8">
    <location>
        <begin position="745"/>
        <end position="767"/>
    </location>
</feature>
<sequence>MGNGAEADPVGDSGPTPEAPRSARAPLSRRIKESWKRSCSRSRSDLKLTADDLSVMEGTYWLTRIVFFRALGLVYFVAFLIAHIQGPGLFGQDGLLPLEKTSPCTGGGRDTRGFWTRFAASPSLFHFLSCSDASLLFVTSSGLVLSAVLALAGGATVPVFLWLWLSYLTIQEAGQRFYTFTWDTLLLEVGFWAMPLSLVCFFSSVTPLKKALSPTTASEPSARSSLSASPSLQSPAAGALDSVHLDSCRLRKAENEARTGSAELSSTDATADQTRAGSDTSPSAKRSVAPRVQQMLRWPCVSFHFLRCCFHCLVSPRAPFLPPAWPTPWISVWGYRWLLFRLMLGAGLIKLRADTAWTDLTAMQWHYETQPLPNPVAWFAHAAPMSVHKFEVLMNHFVELILPFAVLAPWRQLRLFTGCFQLVFQVAIIITGNLAFINWLTIVFIVFLFDDRFLMRFFPTSTLNRLQPLLQGCAGRWAIPRSDAAINELSTGDSRTDCHPRSETEALSERNQSQVGGGGPPPVGNAPESMAASSETGGAQVHPPPAGNRKAAVSPALPWRLLRGPKWKGRTLRRMLAMWGCWRIPLFLLISASLVASDGVLLLLLGKASAPASFTSTLAWESAGLVLLALISFLSLGALTGARVIPWSFRGAGMSLSLRFPKKERPVSDLASVESRGSLRLDASPQDADGAGAFLRRPRQAEGGDLSRRGGEDGVTERKKRLESPVDADEGDDEAKLLWKRTQDVGALILEVVVAGVVLSNLLFMHFHLGPTFASLDVLTGMLCVLLFFFARRHCSNSFLVLRVMTEVGMLVVLAWHSVPVVENLLSPNQIMNDTYHPFCLVNSYGLFGLMTKQREELIIQGTYERNPPSAPSSPVWKTYEFYCKPGDIDRRPCAVSPYYYRLDWLMWFAAFNPDVRAPYWLFRLVAKLLVNDSKTSALLAYNPFRGKRPPRFIRILRYDYHFAYKGKEKSLYEQGRWWQRKYLSEFLPPVSAELFHSN</sequence>
<dbReference type="AlphaFoldDB" id="F0VNY7"/>
<feature type="region of interest" description="Disordered" evidence="7">
    <location>
        <begin position="1"/>
        <end position="30"/>
    </location>
</feature>
<dbReference type="OrthoDB" id="434126at2759"/>
<evidence type="ECO:0000256" key="8">
    <source>
        <dbReference type="SAM" id="Phobius"/>
    </source>
</evidence>
<dbReference type="InterPro" id="IPR057433">
    <property type="entry name" value="LMF1/2_C"/>
</dbReference>
<feature type="compositionally biased region" description="Basic and acidic residues" evidence="7">
    <location>
        <begin position="702"/>
        <end position="724"/>
    </location>
</feature>
<feature type="compositionally biased region" description="Basic and acidic residues" evidence="7">
    <location>
        <begin position="494"/>
        <end position="508"/>
    </location>
</feature>
<evidence type="ECO:0000256" key="7">
    <source>
        <dbReference type="SAM" id="MobiDB-lite"/>
    </source>
</evidence>
<feature type="transmembrane region" description="Helical" evidence="8">
    <location>
        <begin position="422"/>
        <end position="449"/>
    </location>
</feature>
<evidence type="ECO:0000256" key="2">
    <source>
        <dbReference type="ARBA" id="ARBA00005512"/>
    </source>
</evidence>
<evidence type="ECO:0000256" key="6">
    <source>
        <dbReference type="ARBA" id="ARBA00023136"/>
    </source>
</evidence>
<protein>
    <submittedName>
        <fullName evidence="12">Rhoptry protein, putative</fullName>
    </submittedName>
</protein>
<dbReference type="EMBL" id="FR823392">
    <property type="protein sequence ID" value="CBZ55433.1"/>
    <property type="molecule type" value="Genomic_DNA"/>
</dbReference>
<feature type="transmembrane region" description="Helical" evidence="8">
    <location>
        <begin position="185"/>
        <end position="205"/>
    </location>
</feature>
<proteinExistence type="inferred from homology"/>
<dbReference type="PANTHER" id="PTHR14463">
    <property type="entry name" value="LIPASE MATURATION FACTOR"/>
    <property type="match status" value="1"/>
</dbReference>
<dbReference type="OMA" id="MQWHYET"/>
<dbReference type="Pfam" id="PF06762">
    <property type="entry name" value="LMF1"/>
    <property type="match status" value="1"/>
</dbReference>
<feature type="transmembrane region" description="Helical" evidence="8">
    <location>
        <begin position="61"/>
        <end position="82"/>
    </location>
</feature>
<dbReference type="InParanoid" id="F0VNY7"/>
<dbReference type="FunCoup" id="F0VNY7">
    <property type="interactions" value="1"/>
</dbReference>
<dbReference type="EMBL" id="LN714486">
    <property type="protein sequence ID" value="CEL70169.1"/>
    <property type="molecule type" value="Genomic_DNA"/>
</dbReference>
<reference evidence="13" key="3">
    <citation type="journal article" date="2012" name="PLoS Pathog.">
        <title>Comparative genomics of the apicomplexan parasites Toxoplasma gondii and Neospora caninum: Coccidia differing in host range and transmission strategy.</title>
        <authorList>
            <person name="Reid A.J."/>
            <person name="Vermont S.J."/>
            <person name="Cotton J.A."/>
            <person name="Harris D."/>
            <person name="Hill-Cawthorne G.A."/>
            <person name="Konen-Waisman S."/>
            <person name="Latham S.M."/>
            <person name="Mourier T."/>
            <person name="Norton R."/>
            <person name="Quail M.A."/>
            <person name="Sanders M."/>
            <person name="Shanmugam D."/>
            <person name="Sohal A."/>
            <person name="Wasmuth J.D."/>
            <person name="Brunk B."/>
            <person name="Grigg M.E."/>
            <person name="Howard J.C."/>
            <person name="Parkinson J."/>
            <person name="Roos D.S."/>
            <person name="Trees A.J."/>
            <person name="Berriman M."/>
            <person name="Pain A."/>
            <person name="Wastling J.M."/>
        </authorList>
    </citation>
    <scope>NUCLEOTIDE SEQUENCE [LARGE SCALE GENOMIC DNA]</scope>
    <source>
        <strain evidence="13">Liverpool</strain>
    </source>
</reference>
<keyword evidence="13" id="KW-1185">Reference proteome</keyword>
<dbReference type="VEuPathDB" id="ToxoDB:NCLIV_058560"/>
<evidence type="ECO:0000256" key="3">
    <source>
        <dbReference type="ARBA" id="ARBA00022692"/>
    </source>
</evidence>
<dbReference type="Proteomes" id="UP000007494">
    <property type="component" value="Chromosome XI"/>
</dbReference>
<feature type="transmembrane region" description="Helical" evidence="8">
    <location>
        <begin position="800"/>
        <end position="819"/>
    </location>
</feature>
<reference evidence="11" key="2">
    <citation type="submission" date="2011-03" db="EMBL/GenBank/DDBJ databases">
        <title>Comparative genomics and transcriptomics of Neospora caninum and Toxoplasma gondii.</title>
        <authorList>
            <person name="Reid A.J."/>
            <person name="Sohal A."/>
            <person name="Harris D."/>
            <person name="Quail M."/>
            <person name="Sanders M."/>
            <person name="Berriman M."/>
            <person name="Wastling J.M."/>
            <person name="Pain A."/>
        </authorList>
    </citation>
    <scope>NUCLEOTIDE SEQUENCE</scope>
    <source>
        <strain evidence="11">Liverpool</strain>
    </source>
</reference>
<evidence type="ECO:0000259" key="10">
    <source>
        <dbReference type="Pfam" id="PF25179"/>
    </source>
</evidence>
<keyword evidence="5 8" id="KW-1133">Transmembrane helix</keyword>
<comment type="subcellular location">
    <subcellularLocation>
        <location evidence="1">Endoplasmic reticulum membrane</location>
        <topology evidence="1">Multi-pass membrane protein</topology>
    </subcellularLocation>
</comment>
<keyword evidence="4" id="KW-0256">Endoplasmic reticulum</keyword>
<dbReference type="GeneID" id="13440846"/>